<keyword evidence="3" id="KW-1185">Reference proteome</keyword>
<name>A0ABU9XH02_9BACI</name>
<dbReference type="RefSeq" id="WP_345825021.1">
    <property type="nucleotide sequence ID" value="NZ_JBDIML010000003.1"/>
</dbReference>
<organism evidence="2 3">
    <name type="scientific">Ornithinibacillus xuwenensis</name>
    <dbReference type="NCBI Taxonomy" id="3144668"/>
    <lineage>
        <taxon>Bacteria</taxon>
        <taxon>Bacillati</taxon>
        <taxon>Bacillota</taxon>
        <taxon>Bacilli</taxon>
        <taxon>Bacillales</taxon>
        <taxon>Bacillaceae</taxon>
        <taxon>Ornithinibacillus</taxon>
    </lineage>
</organism>
<dbReference type="Proteomes" id="UP001444625">
    <property type="component" value="Unassembled WGS sequence"/>
</dbReference>
<reference evidence="2 3" key="1">
    <citation type="submission" date="2024-05" db="EMBL/GenBank/DDBJ databases">
        <authorList>
            <person name="Haq I."/>
            <person name="Ullah Z."/>
            <person name="Ahmad R."/>
            <person name="Li M."/>
            <person name="Tong Y."/>
        </authorList>
    </citation>
    <scope>NUCLEOTIDE SEQUENCE [LARGE SCALE GENOMIC DNA]</scope>
    <source>
        <strain evidence="2 3">16A2E</strain>
    </source>
</reference>
<keyword evidence="1" id="KW-0812">Transmembrane</keyword>
<feature type="transmembrane region" description="Helical" evidence="1">
    <location>
        <begin position="29"/>
        <end position="49"/>
    </location>
</feature>
<gene>
    <name evidence="2" type="ORF">ABC228_10145</name>
</gene>
<keyword evidence="1" id="KW-0472">Membrane</keyword>
<dbReference type="EMBL" id="JBDIML010000003">
    <property type="protein sequence ID" value="MEN2767548.1"/>
    <property type="molecule type" value="Genomic_DNA"/>
</dbReference>
<proteinExistence type="predicted"/>
<evidence type="ECO:0000313" key="2">
    <source>
        <dbReference type="EMBL" id="MEN2767548.1"/>
    </source>
</evidence>
<evidence type="ECO:0000313" key="3">
    <source>
        <dbReference type="Proteomes" id="UP001444625"/>
    </source>
</evidence>
<protein>
    <submittedName>
        <fullName evidence="2">Uncharacterized protein</fullName>
    </submittedName>
</protein>
<evidence type="ECO:0000256" key="1">
    <source>
        <dbReference type="SAM" id="Phobius"/>
    </source>
</evidence>
<keyword evidence="1" id="KW-1133">Transmembrane helix</keyword>
<accession>A0ABU9XH02</accession>
<sequence>MSNLIIFTIASVWWVLTETDGISQGLGIHYYSIATVVSSAVLYIGLVALKKKRMEA</sequence>
<comment type="caution">
    <text evidence="2">The sequence shown here is derived from an EMBL/GenBank/DDBJ whole genome shotgun (WGS) entry which is preliminary data.</text>
</comment>